<evidence type="ECO:0000313" key="2">
    <source>
        <dbReference type="Proteomes" id="UP000018901"/>
    </source>
</evidence>
<dbReference type="Proteomes" id="UP000018901">
    <property type="component" value="Chromosome"/>
</dbReference>
<dbReference type="AlphaFoldDB" id="W0ET33"/>
<name>W0ET33_9BACT</name>
<gene>
    <name evidence="1" type="ORF">BARVI_12165</name>
</gene>
<proteinExistence type="predicted"/>
<dbReference type="KEGG" id="bvs:BARVI_12165"/>
<dbReference type="EMBL" id="CP007034">
    <property type="protein sequence ID" value="AHF13990.1"/>
    <property type="molecule type" value="Genomic_DNA"/>
</dbReference>
<protein>
    <submittedName>
        <fullName evidence="1">Uncharacterized protein</fullName>
    </submittedName>
</protein>
<organism evidence="1 2">
    <name type="scientific">Barnesiella viscericola DSM 18177</name>
    <dbReference type="NCBI Taxonomy" id="880074"/>
    <lineage>
        <taxon>Bacteria</taxon>
        <taxon>Pseudomonadati</taxon>
        <taxon>Bacteroidota</taxon>
        <taxon>Bacteroidia</taxon>
        <taxon>Bacteroidales</taxon>
        <taxon>Barnesiellaceae</taxon>
        <taxon>Barnesiella</taxon>
    </lineage>
</organism>
<keyword evidence="2" id="KW-1185">Reference proteome</keyword>
<dbReference type="HOGENOM" id="CLU_2950959_0_0_10"/>
<sequence>MPIQSIIVLQEIVKMLVTKKILMDAMYKRFPIIRIRCILYHYAVVATKELTTSLLMKTF</sequence>
<evidence type="ECO:0000313" key="1">
    <source>
        <dbReference type="EMBL" id="AHF13990.1"/>
    </source>
</evidence>
<accession>W0ET33</accession>
<reference evidence="1 2" key="1">
    <citation type="submission" date="2013-12" db="EMBL/GenBank/DDBJ databases">
        <authorList>
            <consortium name="DOE Joint Genome Institute"/>
            <person name="Eisen J."/>
            <person name="Huntemann M."/>
            <person name="Han J."/>
            <person name="Chen A."/>
            <person name="Kyrpides N."/>
            <person name="Mavromatis K."/>
            <person name="Markowitz V."/>
            <person name="Palaniappan K."/>
            <person name="Ivanova N."/>
            <person name="Schaumberg A."/>
            <person name="Pati A."/>
            <person name="Liolios K."/>
            <person name="Nordberg H.P."/>
            <person name="Cantor M.N."/>
            <person name="Hua S.X."/>
            <person name="Woyke T."/>
        </authorList>
    </citation>
    <scope>NUCLEOTIDE SEQUENCE [LARGE SCALE GENOMIC DNA]</scope>
    <source>
        <strain evidence="2">DSM 18177</strain>
    </source>
</reference>